<protein>
    <submittedName>
        <fullName evidence="1">Uncharacterized protein</fullName>
    </submittedName>
</protein>
<name>W6RSY6_9CLOT</name>
<dbReference type="RefSeq" id="WP_044035826.1">
    <property type="nucleotide sequence ID" value="NZ_HG917868.1"/>
</dbReference>
<reference evidence="1 2" key="1">
    <citation type="submission" date="2013-11" db="EMBL/GenBank/DDBJ databases">
        <title>Complete genome sequence of Clostridum sp. M2/40.</title>
        <authorList>
            <person name="Wibberg D."/>
            <person name="Puehler A."/>
            <person name="Schlueter A."/>
        </authorList>
    </citation>
    <scope>NUCLEOTIDE SEQUENCE [LARGE SCALE GENOMIC DNA]</scope>
    <source>
        <strain evidence="2">M2/40</strain>
    </source>
</reference>
<sequence>MSSFLEQPQNYSYTRFELILGQYRHVMWHVGLSSAITFLADGHGTKYTGLVKFAAPDIENLEVDYEKMV</sequence>
<proteinExistence type="predicted"/>
<evidence type="ECO:0000313" key="2">
    <source>
        <dbReference type="Proteomes" id="UP000019426"/>
    </source>
</evidence>
<dbReference type="AlphaFoldDB" id="W6RSY6"/>
<dbReference type="EMBL" id="HG917868">
    <property type="protein sequence ID" value="CDM67358.1"/>
    <property type="molecule type" value="Genomic_DNA"/>
</dbReference>
<gene>
    <name evidence="1" type="ORF">CM240_0185</name>
</gene>
<accession>W6RSY6</accession>
<dbReference type="HOGENOM" id="CLU_2768464_0_0_9"/>
<organism evidence="1 2">
    <name type="scientific">Clostridium bornimense</name>
    <dbReference type="NCBI Taxonomy" id="1216932"/>
    <lineage>
        <taxon>Bacteria</taxon>
        <taxon>Bacillati</taxon>
        <taxon>Bacillota</taxon>
        <taxon>Clostridia</taxon>
        <taxon>Eubacteriales</taxon>
        <taxon>Clostridiaceae</taxon>
        <taxon>Clostridium</taxon>
    </lineage>
</organism>
<dbReference type="Proteomes" id="UP000019426">
    <property type="component" value="Chromosome M2/40_rep1"/>
</dbReference>
<evidence type="ECO:0000313" key="1">
    <source>
        <dbReference type="EMBL" id="CDM67358.1"/>
    </source>
</evidence>
<dbReference type="PATRIC" id="fig|1216932.3.peg.166"/>
<dbReference type="OrthoDB" id="69650at2"/>
<keyword evidence="2" id="KW-1185">Reference proteome</keyword>
<dbReference type="KEGG" id="clt:CM240_0185"/>